<feature type="compositionally biased region" description="Basic and acidic residues" evidence="1">
    <location>
        <begin position="145"/>
        <end position="155"/>
    </location>
</feature>
<evidence type="ECO:0000313" key="3">
    <source>
        <dbReference type="Proteomes" id="UP000800038"/>
    </source>
</evidence>
<evidence type="ECO:0000313" key="2">
    <source>
        <dbReference type="EMBL" id="KAF1940269.1"/>
    </source>
</evidence>
<dbReference type="Proteomes" id="UP000800038">
    <property type="component" value="Unassembled WGS sequence"/>
</dbReference>
<name>A0A6A5SLF6_9PLEO</name>
<protein>
    <submittedName>
        <fullName evidence="2">Uncharacterized protein</fullName>
    </submittedName>
</protein>
<organism evidence="2 3">
    <name type="scientific">Clathrospora elynae</name>
    <dbReference type="NCBI Taxonomy" id="706981"/>
    <lineage>
        <taxon>Eukaryota</taxon>
        <taxon>Fungi</taxon>
        <taxon>Dikarya</taxon>
        <taxon>Ascomycota</taxon>
        <taxon>Pezizomycotina</taxon>
        <taxon>Dothideomycetes</taxon>
        <taxon>Pleosporomycetidae</taxon>
        <taxon>Pleosporales</taxon>
        <taxon>Diademaceae</taxon>
        <taxon>Clathrospora</taxon>
    </lineage>
</organism>
<keyword evidence="3" id="KW-1185">Reference proteome</keyword>
<dbReference type="AlphaFoldDB" id="A0A6A5SLF6"/>
<proteinExistence type="predicted"/>
<reference evidence="2" key="1">
    <citation type="journal article" date="2020" name="Stud. Mycol.">
        <title>101 Dothideomycetes genomes: a test case for predicting lifestyles and emergence of pathogens.</title>
        <authorList>
            <person name="Haridas S."/>
            <person name="Albert R."/>
            <person name="Binder M."/>
            <person name="Bloem J."/>
            <person name="Labutti K."/>
            <person name="Salamov A."/>
            <person name="Andreopoulos B."/>
            <person name="Baker S."/>
            <person name="Barry K."/>
            <person name="Bills G."/>
            <person name="Bluhm B."/>
            <person name="Cannon C."/>
            <person name="Castanera R."/>
            <person name="Culley D."/>
            <person name="Daum C."/>
            <person name="Ezra D."/>
            <person name="Gonzalez J."/>
            <person name="Henrissat B."/>
            <person name="Kuo A."/>
            <person name="Liang C."/>
            <person name="Lipzen A."/>
            <person name="Lutzoni F."/>
            <person name="Magnuson J."/>
            <person name="Mondo S."/>
            <person name="Nolan M."/>
            <person name="Ohm R."/>
            <person name="Pangilinan J."/>
            <person name="Park H.-J."/>
            <person name="Ramirez L."/>
            <person name="Alfaro M."/>
            <person name="Sun H."/>
            <person name="Tritt A."/>
            <person name="Yoshinaga Y."/>
            <person name="Zwiers L.-H."/>
            <person name="Turgeon B."/>
            <person name="Goodwin S."/>
            <person name="Spatafora J."/>
            <person name="Crous P."/>
            <person name="Grigoriev I."/>
        </authorList>
    </citation>
    <scope>NUCLEOTIDE SEQUENCE</scope>
    <source>
        <strain evidence="2">CBS 161.51</strain>
    </source>
</reference>
<sequence length="155" mass="16882">MGKVAANAGAQKMIGADVVSLLLMAIGNTSISKQQYYMMSAVDKNRTTSSFEHQFRSITTKAKELKVRQLAGEEFKAVVPAKKRAEITASPATPRKRKTASSEDDLEITPSKKATPKTRIIKKTENSTADFGGEGFPQDAAELIEGEKEREDGFV</sequence>
<feature type="region of interest" description="Disordered" evidence="1">
    <location>
        <begin position="82"/>
        <end position="155"/>
    </location>
</feature>
<dbReference type="EMBL" id="ML976066">
    <property type="protein sequence ID" value="KAF1940269.1"/>
    <property type="molecule type" value="Genomic_DNA"/>
</dbReference>
<evidence type="ECO:0000256" key="1">
    <source>
        <dbReference type="SAM" id="MobiDB-lite"/>
    </source>
</evidence>
<gene>
    <name evidence="2" type="ORF">EJ02DRAFT_406947</name>
</gene>
<accession>A0A6A5SLF6</accession>
<dbReference type="OrthoDB" id="3938057at2759"/>